<dbReference type="GO" id="GO:0033727">
    <property type="term" value="F:aldehyde dehydrogenase (FAD-independent) activity"/>
    <property type="evidence" value="ECO:0007669"/>
    <property type="project" value="UniProtKB-EC"/>
</dbReference>
<reference evidence="3 4" key="1">
    <citation type="journal article" date="2018" name="Environ. Microbiol.">
        <title>Novel energy conservation strategies and behaviour of Pelotomaculum schinkii driving syntrophic propionate catabolism.</title>
        <authorList>
            <person name="Hidalgo-Ahumada C.A.P."/>
            <person name="Nobu M.K."/>
            <person name="Narihiro T."/>
            <person name="Tamaki H."/>
            <person name="Liu W.T."/>
            <person name="Kamagata Y."/>
            <person name="Stams A.J.M."/>
            <person name="Imachi H."/>
            <person name="Sousa D.Z."/>
        </authorList>
    </citation>
    <scope>NUCLEOTIDE SEQUENCE [LARGE SCALE GENOMIC DNA]</scope>
    <source>
        <strain evidence="3 4">HH</strain>
    </source>
</reference>
<organism evidence="3 4">
    <name type="scientific">Pelotomaculum schinkii</name>
    <dbReference type="NCBI Taxonomy" id="78350"/>
    <lineage>
        <taxon>Bacteria</taxon>
        <taxon>Bacillati</taxon>
        <taxon>Bacillota</taxon>
        <taxon>Clostridia</taxon>
        <taxon>Eubacteriales</taxon>
        <taxon>Desulfotomaculaceae</taxon>
        <taxon>Pelotomaculum</taxon>
    </lineage>
</organism>
<evidence type="ECO:0000313" key="3">
    <source>
        <dbReference type="EMBL" id="TEB04434.1"/>
    </source>
</evidence>
<dbReference type="RefSeq" id="WP_243124270.1">
    <property type="nucleotide sequence ID" value="NZ_QFGA01000004.1"/>
</dbReference>
<evidence type="ECO:0000256" key="1">
    <source>
        <dbReference type="ARBA" id="ARBA00022505"/>
    </source>
</evidence>
<proteinExistence type="predicted"/>
<comment type="caution">
    <text evidence="3">The sequence shown here is derived from an EMBL/GenBank/DDBJ whole genome shotgun (WGS) entry which is preliminary data.</text>
</comment>
<name>A0A4Y7R643_9FIRM</name>
<dbReference type="AlphaFoldDB" id="A0A4Y7R643"/>
<dbReference type="PANTHER" id="PTHR11908:SF132">
    <property type="entry name" value="ALDEHYDE OXIDASE 1-RELATED"/>
    <property type="match status" value="1"/>
</dbReference>
<gene>
    <name evidence="3" type="primary">mop_7</name>
    <name evidence="3" type="ORF">Psch_04161</name>
</gene>
<feature type="domain" description="Aldehyde oxidase/xanthine dehydrogenase second molybdopterin binding" evidence="2">
    <location>
        <begin position="1"/>
        <end position="73"/>
    </location>
</feature>
<accession>A0A4Y7R643</accession>
<sequence>MAEVEVDTKTGKTKVLKMTLHGDFGTIGSRLAVDGQMYGGLAQGVGLALSEGFYDPAKHQDLISQGFPYIQDITDELEVEYTETYRPSGPFGSCGCAELPLTSPHVSIINAIYNATGVRIFDLPALPEKVLAGLKKLERKEKIESPKYFFGSDMKAEIEEFQKNPIVMPDTIA</sequence>
<dbReference type="PANTHER" id="PTHR11908">
    <property type="entry name" value="XANTHINE DEHYDROGENASE"/>
    <property type="match status" value="1"/>
</dbReference>
<dbReference type="EC" id="1.2.99.7" evidence="3"/>
<keyword evidence="3" id="KW-0560">Oxidoreductase</keyword>
<evidence type="ECO:0000259" key="2">
    <source>
        <dbReference type="Pfam" id="PF20256"/>
    </source>
</evidence>
<dbReference type="SUPFAM" id="SSF56003">
    <property type="entry name" value="Molybdenum cofactor-binding domain"/>
    <property type="match status" value="1"/>
</dbReference>
<dbReference type="Proteomes" id="UP000298324">
    <property type="component" value="Unassembled WGS sequence"/>
</dbReference>
<dbReference type="GO" id="GO:0005506">
    <property type="term" value="F:iron ion binding"/>
    <property type="evidence" value="ECO:0007669"/>
    <property type="project" value="InterPro"/>
</dbReference>
<protein>
    <submittedName>
        <fullName evidence="3">Aldehyde oxidoreductase</fullName>
        <ecNumber evidence="3">1.2.99.7</ecNumber>
    </submittedName>
</protein>
<keyword evidence="4" id="KW-1185">Reference proteome</keyword>
<dbReference type="InterPro" id="IPR046867">
    <property type="entry name" value="AldOxase/xan_DH_MoCoBD2"/>
</dbReference>
<keyword evidence="1" id="KW-0500">Molybdenum</keyword>
<dbReference type="InterPro" id="IPR016208">
    <property type="entry name" value="Ald_Oxase/xanthine_DH-like"/>
</dbReference>
<dbReference type="EMBL" id="QFGA01000004">
    <property type="protein sequence ID" value="TEB04434.1"/>
    <property type="molecule type" value="Genomic_DNA"/>
</dbReference>
<dbReference type="InterPro" id="IPR037165">
    <property type="entry name" value="AldOxase/xan_DH_Mopterin-bd_sf"/>
</dbReference>
<dbReference type="Pfam" id="PF20256">
    <property type="entry name" value="MoCoBD_2"/>
    <property type="match status" value="1"/>
</dbReference>
<evidence type="ECO:0000313" key="4">
    <source>
        <dbReference type="Proteomes" id="UP000298324"/>
    </source>
</evidence>
<dbReference type="Gene3D" id="3.30.365.10">
    <property type="entry name" value="Aldehyde oxidase/xanthine dehydrogenase, molybdopterin binding domain"/>
    <property type="match status" value="1"/>
</dbReference>